<protein>
    <recommendedName>
        <fullName evidence="4">Centrosomal protein of 44 kDa</fullName>
    </recommendedName>
</protein>
<evidence type="ECO:0000259" key="10">
    <source>
        <dbReference type="Pfam" id="PF15007"/>
    </source>
</evidence>
<evidence type="ECO:0000256" key="6">
    <source>
        <dbReference type="ARBA" id="ARBA00023054"/>
    </source>
</evidence>
<evidence type="ECO:0000256" key="3">
    <source>
        <dbReference type="ARBA" id="ARBA00004647"/>
    </source>
</evidence>
<dbReference type="InterPro" id="IPR033603">
    <property type="entry name" value="CEP44"/>
</dbReference>
<dbReference type="EMBL" id="CABIJS010000199">
    <property type="protein sequence ID" value="VUZ46053.1"/>
    <property type="molecule type" value="Genomic_DNA"/>
</dbReference>
<reference evidence="11 12" key="1">
    <citation type="submission" date="2019-07" db="EMBL/GenBank/DDBJ databases">
        <authorList>
            <person name="Jastrzebski P J."/>
            <person name="Paukszto L."/>
            <person name="Jastrzebski P J."/>
        </authorList>
    </citation>
    <scope>NUCLEOTIDE SEQUENCE [LARGE SCALE GENOMIC DNA]</scope>
    <source>
        <strain evidence="11 12">WMS-il1</strain>
    </source>
</reference>
<evidence type="ECO:0000313" key="12">
    <source>
        <dbReference type="Proteomes" id="UP000321570"/>
    </source>
</evidence>
<dbReference type="PANTHER" id="PTHR31477:SF1">
    <property type="entry name" value="CENTROSOMAL PROTEIN OF 44 KDA"/>
    <property type="match status" value="1"/>
</dbReference>
<dbReference type="Pfam" id="PF15007">
    <property type="entry name" value="CEP44"/>
    <property type="match status" value="1"/>
</dbReference>
<feature type="compositionally biased region" description="Basic and acidic residues" evidence="9">
    <location>
        <begin position="250"/>
        <end position="262"/>
    </location>
</feature>
<sequence>MSALRAAIDLLRREIRNARVKVKVDFHSMIMGSSSAFVDLYRYLFCNFDRNISLHLTSNNFLLTGTTDRRFTETLYRICRDLLKIKPPLSLAQFFTNSFVEKKLRMSAEIVKSVAELKSRLDRRALSGSRIPQKTPRILTSTRSWMGRRQTALSSKSLNSVARIPVQQKIASNLTNPITPSKLILALQDDKSIQEPEYISDLMTSLNTISNQISQIVDRVAGIEIRVSAIEKPLRNTIANKHPSTVSEEGETKNNPEEDIERKRKVTATQSHLPPKYPNGFEQDPLLVRSDPVQVTEHLIKRTQQPAGAPPVNFGFRETPAIFNVCLQSLLDVNSSVETTDCVSQPLFKNADRYSPEVTTLSGGDGLKMSRNPSTYTRPTFTASRSPDRLHKLLNEDISSYRNKSYYDEDAFCRKNVDLDSYKTGPVSIGYQSKVIGSDDNLGFDRNHYSSYLNNRNDYSVYCNNSNDARFDVDQSLEQQVSRISNMLAETQILLNSRRPIPHS</sequence>
<feature type="domain" description="Centrosomal CEP44" evidence="10">
    <location>
        <begin position="4"/>
        <end position="124"/>
    </location>
</feature>
<evidence type="ECO:0000256" key="1">
    <source>
        <dbReference type="ARBA" id="ARBA00004114"/>
    </source>
</evidence>
<keyword evidence="5" id="KW-0963">Cytoplasm</keyword>
<dbReference type="GO" id="GO:0005814">
    <property type="term" value="C:centriole"/>
    <property type="evidence" value="ECO:0007669"/>
    <property type="project" value="UniProtKB-SubCell"/>
</dbReference>
<feature type="compositionally biased region" description="Polar residues" evidence="9">
    <location>
        <begin position="371"/>
        <end position="382"/>
    </location>
</feature>
<evidence type="ECO:0000256" key="7">
    <source>
        <dbReference type="ARBA" id="ARBA00023212"/>
    </source>
</evidence>
<proteinExistence type="predicted"/>
<evidence type="ECO:0000256" key="4">
    <source>
        <dbReference type="ARBA" id="ARBA00014053"/>
    </source>
</evidence>
<dbReference type="Proteomes" id="UP000321570">
    <property type="component" value="Unassembled WGS sequence"/>
</dbReference>
<keyword evidence="6" id="KW-0175">Coiled coil</keyword>
<organism evidence="11 12">
    <name type="scientific">Hymenolepis diminuta</name>
    <name type="common">Rat tapeworm</name>
    <dbReference type="NCBI Taxonomy" id="6216"/>
    <lineage>
        <taxon>Eukaryota</taxon>
        <taxon>Metazoa</taxon>
        <taxon>Spiralia</taxon>
        <taxon>Lophotrochozoa</taxon>
        <taxon>Platyhelminthes</taxon>
        <taxon>Cestoda</taxon>
        <taxon>Eucestoda</taxon>
        <taxon>Cyclophyllidea</taxon>
        <taxon>Hymenolepididae</taxon>
        <taxon>Hymenolepis</taxon>
    </lineage>
</organism>
<evidence type="ECO:0000256" key="2">
    <source>
        <dbReference type="ARBA" id="ARBA00004214"/>
    </source>
</evidence>
<name>A0A564YHJ3_HYMDI</name>
<feature type="region of interest" description="Disordered" evidence="9">
    <location>
        <begin position="360"/>
        <end position="382"/>
    </location>
</feature>
<keyword evidence="12" id="KW-1185">Reference proteome</keyword>
<accession>A0A564YHJ3</accession>
<evidence type="ECO:0000256" key="8">
    <source>
        <dbReference type="ARBA" id="ARBA00046235"/>
    </source>
</evidence>
<dbReference type="PANTHER" id="PTHR31477">
    <property type="entry name" value="CENTROSOMAL PROTEIN OF 44 KDA"/>
    <property type="match status" value="1"/>
</dbReference>
<gene>
    <name evidence="11" type="ORF">WMSIL1_LOCUS5928</name>
</gene>
<keyword evidence="7" id="KW-0206">Cytoskeleton</keyword>
<comment type="subcellular location">
    <subcellularLocation>
        <location evidence="1">Cytoplasm</location>
        <location evidence="1">Cytoskeleton</location>
        <location evidence="1">Microtubule organizing center</location>
        <location evidence="1">Centrosome</location>
        <location evidence="1">Centriole</location>
    </subcellularLocation>
    <subcellularLocation>
        <location evidence="3">Cytoplasm</location>
        <location evidence="3">Cytoskeleton</location>
        <location evidence="3">Spindle pole</location>
    </subcellularLocation>
    <subcellularLocation>
        <location evidence="2">Midbody</location>
    </subcellularLocation>
</comment>
<evidence type="ECO:0000256" key="5">
    <source>
        <dbReference type="ARBA" id="ARBA00022490"/>
    </source>
</evidence>
<evidence type="ECO:0000313" key="11">
    <source>
        <dbReference type="EMBL" id="VUZ46053.1"/>
    </source>
</evidence>
<evidence type="ECO:0000256" key="9">
    <source>
        <dbReference type="SAM" id="MobiDB-lite"/>
    </source>
</evidence>
<dbReference type="InterPro" id="IPR029157">
    <property type="entry name" value="CEP44_CC"/>
</dbReference>
<comment type="function">
    <text evidence="8">Centriole-enriched microtubule-binding protein involved in centriole biogenesis. In collaboration with CEP295 and POC1B, is required for the centriole-to-centrosome conversion by ensuring the formation of bona fide centriole wall. Functions as a linker component that maintains centrosome cohesion. Associates with CROCC and regulates its stability and localization to the centrosome.</text>
</comment>
<feature type="region of interest" description="Disordered" evidence="9">
    <location>
        <begin position="240"/>
        <end position="284"/>
    </location>
</feature>
<dbReference type="GO" id="GO:0000922">
    <property type="term" value="C:spindle pole"/>
    <property type="evidence" value="ECO:0007669"/>
    <property type="project" value="UniProtKB-SubCell"/>
</dbReference>
<dbReference type="GO" id="GO:0030496">
    <property type="term" value="C:midbody"/>
    <property type="evidence" value="ECO:0007669"/>
    <property type="project" value="UniProtKB-SubCell"/>
</dbReference>
<dbReference type="AlphaFoldDB" id="A0A564YHJ3"/>